<evidence type="ECO:0000256" key="7">
    <source>
        <dbReference type="SAM" id="MobiDB-lite"/>
    </source>
</evidence>
<dbReference type="GO" id="GO:0005634">
    <property type="term" value="C:nucleus"/>
    <property type="evidence" value="ECO:0007669"/>
    <property type="project" value="UniProtKB-SubCell"/>
</dbReference>
<organism evidence="9 10">
    <name type="scientific">Saccharomycopsis crataegensis</name>
    <dbReference type="NCBI Taxonomy" id="43959"/>
    <lineage>
        <taxon>Eukaryota</taxon>
        <taxon>Fungi</taxon>
        <taxon>Dikarya</taxon>
        <taxon>Ascomycota</taxon>
        <taxon>Saccharomycotina</taxon>
        <taxon>Saccharomycetes</taxon>
        <taxon>Saccharomycopsidaceae</taxon>
        <taxon>Saccharomycopsis</taxon>
    </lineage>
</organism>
<dbReference type="InterPro" id="IPR013088">
    <property type="entry name" value="Znf_NHR/GATA"/>
</dbReference>
<sequence>MESNNINHNNNNSTMETDQSIWEIYSNAKKLLFFKPRMDYRVERESCKNVQTQKNMNNLVDEDGMVSTIFENEENIRSKTNDFTDFSQFLDFDANPELNFMNDSLVSTTKINITSTNNTSKPNNNQHKNEHNIKTIKFNPMPSPTSDSYGGSSTNSRSRANSFTGNSGKNDSIITPREKFNQGITGIPTNGIATPVSAAESPCTTITNNGNSATVNEEFNSLIDISTLAGGAKTSPSSQELDNDIEISGQIKAPVPTSSVQQKQQSEPLLKQYPSKKTLESHTQPIPIKVDQSSSTDVKSPSSVTSTNSTIKTDNSKNKPVTTCSNCQTTKTPLWRRNNDGNTLCNACGLFLKLHGTMRPLTLKTDVIKKRNSKKNLLRNTSSGNLSNYGRNSYSSSNLSNSFHFQPVHSQKIAINSPNSQIMFDVKMNRQHPRSYSNNGQFPENNTPSNNHVLILPKPNQSKSVSDNMSDCSSSSAPSIRISKNRGGRLRHSSSFVSSRHGSSVNLAQADDSLMSPISPNESEFSNNEAFEIFNSQSCGGNVSQPSSLGSNLKGFQSKSKNNFAKNSLTLDMNSKRMPSSSTNGIQVRSPSFVNLNSPFIPQMPVPYGMLNQQQPPPPIPLPLPQQSSQHPALHSFPPKVISQQEFTPANGPSTINSDFSELMTPEYQTDFLNNNSGFFDMNFDDSQAEARKSQEVKKASTIDTKDLGWLGFW</sequence>
<feature type="compositionally biased region" description="Polar residues" evidence="7">
    <location>
        <begin position="256"/>
        <end position="267"/>
    </location>
</feature>
<evidence type="ECO:0000256" key="5">
    <source>
        <dbReference type="ARBA" id="ARBA00023242"/>
    </source>
</evidence>
<feature type="compositionally biased region" description="Low complexity" evidence="7">
    <location>
        <begin position="462"/>
        <end position="482"/>
    </location>
</feature>
<feature type="compositionally biased region" description="Basic residues" evidence="7">
    <location>
        <begin position="483"/>
        <end position="492"/>
    </location>
</feature>
<dbReference type="GO" id="GO:0000978">
    <property type="term" value="F:RNA polymerase II cis-regulatory region sequence-specific DNA binding"/>
    <property type="evidence" value="ECO:0007669"/>
    <property type="project" value="TreeGrafter"/>
</dbReference>
<dbReference type="GO" id="GO:0008270">
    <property type="term" value="F:zinc ion binding"/>
    <property type="evidence" value="ECO:0007669"/>
    <property type="project" value="UniProtKB-KW"/>
</dbReference>
<accession>A0AAV5QKQ9</accession>
<dbReference type="GO" id="GO:0045944">
    <property type="term" value="P:positive regulation of transcription by RNA polymerase II"/>
    <property type="evidence" value="ECO:0007669"/>
    <property type="project" value="TreeGrafter"/>
</dbReference>
<evidence type="ECO:0000313" key="10">
    <source>
        <dbReference type="Proteomes" id="UP001360560"/>
    </source>
</evidence>
<dbReference type="SMART" id="SM00401">
    <property type="entry name" value="ZnF_GATA"/>
    <property type="match status" value="1"/>
</dbReference>
<dbReference type="PANTHER" id="PTHR10071">
    <property type="entry name" value="TRANSCRIPTION FACTOR GATA FAMILY MEMBER"/>
    <property type="match status" value="1"/>
</dbReference>
<dbReference type="PROSITE" id="PS50114">
    <property type="entry name" value="GATA_ZN_FINGER_2"/>
    <property type="match status" value="1"/>
</dbReference>
<gene>
    <name evidence="9" type="ORF">DASC09_024770</name>
</gene>
<dbReference type="PRINTS" id="PR00619">
    <property type="entry name" value="GATAZNFINGER"/>
</dbReference>
<dbReference type="CDD" id="cd00202">
    <property type="entry name" value="ZnF_GATA"/>
    <property type="match status" value="1"/>
</dbReference>
<feature type="compositionally biased region" description="Polar residues" evidence="7">
    <location>
        <begin position="434"/>
        <end position="452"/>
    </location>
</feature>
<dbReference type="Pfam" id="PF00320">
    <property type="entry name" value="GATA"/>
    <property type="match status" value="1"/>
</dbReference>
<keyword evidence="5" id="KW-0539">Nucleus</keyword>
<dbReference type="PANTHER" id="PTHR10071:SF281">
    <property type="entry name" value="BOX A-BINDING FACTOR-RELATED"/>
    <property type="match status" value="1"/>
</dbReference>
<feature type="region of interest" description="Disordered" evidence="7">
    <location>
        <begin position="136"/>
        <end position="175"/>
    </location>
</feature>
<dbReference type="GO" id="GO:0000981">
    <property type="term" value="F:DNA-binding transcription factor activity, RNA polymerase II-specific"/>
    <property type="evidence" value="ECO:0007669"/>
    <property type="project" value="TreeGrafter"/>
</dbReference>
<dbReference type="GO" id="GO:0000122">
    <property type="term" value="P:negative regulation of transcription by RNA polymerase II"/>
    <property type="evidence" value="ECO:0007669"/>
    <property type="project" value="TreeGrafter"/>
</dbReference>
<evidence type="ECO:0000313" key="9">
    <source>
        <dbReference type="EMBL" id="GMM35152.1"/>
    </source>
</evidence>
<feature type="compositionally biased region" description="Polar residues" evidence="7">
    <location>
        <begin position="144"/>
        <end position="173"/>
    </location>
</feature>
<keyword evidence="3 6" id="KW-0863">Zinc-finger</keyword>
<evidence type="ECO:0000256" key="2">
    <source>
        <dbReference type="ARBA" id="ARBA00022723"/>
    </source>
</evidence>
<dbReference type="PROSITE" id="PS00344">
    <property type="entry name" value="GATA_ZN_FINGER_1"/>
    <property type="match status" value="1"/>
</dbReference>
<feature type="domain" description="GATA-type" evidence="8">
    <location>
        <begin position="318"/>
        <end position="371"/>
    </location>
</feature>
<evidence type="ECO:0000256" key="3">
    <source>
        <dbReference type="ARBA" id="ARBA00022771"/>
    </source>
</evidence>
<dbReference type="SUPFAM" id="SSF57716">
    <property type="entry name" value="Glucocorticoid receptor-like (DNA-binding domain)"/>
    <property type="match status" value="1"/>
</dbReference>
<proteinExistence type="predicted"/>
<feature type="region of interest" description="Disordered" evidence="7">
    <location>
        <begin position="432"/>
        <end position="504"/>
    </location>
</feature>
<keyword evidence="2" id="KW-0479">Metal-binding</keyword>
<comment type="caution">
    <text evidence="9">The sequence shown here is derived from an EMBL/GenBank/DDBJ whole genome shotgun (WGS) entry which is preliminary data.</text>
</comment>
<dbReference type="EMBL" id="BTFZ01000004">
    <property type="protein sequence ID" value="GMM35152.1"/>
    <property type="molecule type" value="Genomic_DNA"/>
</dbReference>
<dbReference type="GeneID" id="90073131"/>
<protein>
    <submittedName>
        <fullName evidence="9">Nitrogen-responsive transcriptional regulator</fullName>
    </submittedName>
</protein>
<dbReference type="InterPro" id="IPR039355">
    <property type="entry name" value="Transcription_factor_GATA"/>
</dbReference>
<keyword evidence="4" id="KW-0862">Zinc</keyword>
<evidence type="ECO:0000256" key="1">
    <source>
        <dbReference type="ARBA" id="ARBA00004123"/>
    </source>
</evidence>
<evidence type="ECO:0000256" key="4">
    <source>
        <dbReference type="ARBA" id="ARBA00022833"/>
    </source>
</evidence>
<evidence type="ECO:0000256" key="6">
    <source>
        <dbReference type="PROSITE-ProRule" id="PRU00094"/>
    </source>
</evidence>
<dbReference type="Gene3D" id="3.30.50.10">
    <property type="entry name" value="Erythroid Transcription Factor GATA-1, subunit A"/>
    <property type="match status" value="1"/>
</dbReference>
<feature type="compositionally biased region" description="Polar residues" evidence="7">
    <location>
        <begin position="308"/>
        <end position="332"/>
    </location>
</feature>
<comment type="subcellular location">
    <subcellularLocation>
        <location evidence="1">Nucleus</location>
    </subcellularLocation>
</comment>
<dbReference type="AlphaFoldDB" id="A0AAV5QKQ9"/>
<feature type="compositionally biased region" description="Low complexity" evidence="7">
    <location>
        <begin position="493"/>
        <end position="504"/>
    </location>
</feature>
<reference evidence="9 10" key="1">
    <citation type="journal article" date="2023" name="Elife">
        <title>Identification of key yeast species and microbe-microbe interactions impacting larval growth of Drosophila in the wild.</title>
        <authorList>
            <person name="Mure A."/>
            <person name="Sugiura Y."/>
            <person name="Maeda R."/>
            <person name="Honda K."/>
            <person name="Sakurai N."/>
            <person name="Takahashi Y."/>
            <person name="Watada M."/>
            <person name="Katoh T."/>
            <person name="Gotoh A."/>
            <person name="Gotoh Y."/>
            <person name="Taniguchi I."/>
            <person name="Nakamura K."/>
            <person name="Hayashi T."/>
            <person name="Katayama T."/>
            <person name="Uemura T."/>
            <person name="Hattori Y."/>
        </authorList>
    </citation>
    <scope>NUCLEOTIDE SEQUENCE [LARGE SCALE GENOMIC DNA]</scope>
    <source>
        <strain evidence="9 10">SC-9</strain>
    </source>
</reference>
<evidence type="ECO:0000259" key="8">
    <source>
        <dbReference type="PROSITE" id="PS50114"/>
    </source>
</evidence>
<dbReference type="Proteomes" id="UP001360560">
    <property type="component" value="Unassembled WGS sequence"/>
</dbReference>
<dbReference type="RefSeq" id="XP_064852152.1">
    <property type="nucleotide sequence ID" value="XM_064996080.1"/>
</dbReference>
<keyword evidence="10" id="KW-1185">Reference proteome</keyword>
<feature type="region of interest" description="Disordered" evidence="7">
    <location>
        <begin position="253"/>
        <end position="338"/>
    </location>
</feature>
<name>A0AAV5QKQ9_9ASCO</name>
<feature type="compositionally biased region" description="Low complexity" evidence="7">
    <location>
        <begin position="293"/>
        <end position="307"/>
    </location>
</feature>
<dbReference type="FunFam" id="3.30.50.10:FF:000007">
    <property type="entry name" value="Nitrogen regulatory AreA, N-terminal"/>
    <property type="match status" value="1"/>
</dbReference>
<dbReference type="InterPro" id="IPR000679">
    <property type="entry name" value="Znf_GATA"/>
</dbReference>